<evidence type="ECO:0000313" key="4">
    <source>
        <dbReference type="Proteomes" id="UP001302949"/>
    </source>
</evidence>
<dbReference type="InterPro" id="IPR050491">
    <property type="entry name" value="AmpC-like"/>
</dbReference>
<dbReference type="Pfam" id="PF00144">
    <property type="entry name" value="Beta-lactamase"/>
    <property type="match status" value="1"/>
</dbReference>
<protein>
    <submittedName>
        <fullName evidence="3">Serine hydrolase domain-containing protein</fullName>
        <ecNumber evidence="3">3.1.1.103</ecNumber>
    </submittedName>
</protein>
<dbReference type="EC" id="3.1.1.103" evidence="3"/>
<name>A0ABU5QCF4_9BACT</name>
<comment type="caution">
    <text evidence="3">The sequence shown here is derived from an EMBL/GenBank/DDBJ whole genome shotgun (WGS) entry which is preliminary data.</text>
</comment>
<evidence type="ECO:0000313" key="3">
    <source>
        <dbReference type="EMBL" id="MEA5140538.1"/>
    </source>
</evidence>
<dbReference type="RefSeq" id="WP_323297693.1">
    <property type="nucleotide sequence ID" value="NZ_JAYFUM010000018.1"/>
</dbReference>
<evidence type="ECO:0000256" key="1">
    <source>
        <dbReference type="SAM" id="SignalP"/>
    </source>
</evidence>
<gene>
    <name evidence="3" type="ORF">VB248_15410</name>
</gene>
<dbReference type="PANTHER" id="PTHR46825">
    <property type="entry name" value="D-ALANYL-D-ALANINE-CARBOXYPEPTIDASE/ENDOPEPTIDASE AMPH"/>
    <property type="match status" value="1"/>
</dbReference>
<accession>A0ABU5QCF4</accession>
<dbReference type="EMBL" id="JAYFUM010000018">
    <property type="protein sequence ID" value="MEA5140538.1"/>
    <property type="molecule type" value="Genomic_DNA"/>
</dbReference>
<keyword evidence="4" id="KW-1185">Reference proteome</keyword>
<dbReference type="SUPFAM" id="SSF56601">
    <property type="entry name" value="beta-lactamase/transpeptidase-like"/>
    <property type="match status" value="1"/>
</dbReference>
<sequence length="507" mass="56680">MNLFKKLSLLCLVAFVCTAWQGKAQSNDERLQNIKAALPQIDQIFKEYAQKNHYPAFVYGLVLDGKLIHSGNIGYANLQKKIPANNQTDFRIASMSKSVTAMAILKLRDEGKLKLDDPAYLYVPELKSQHLPTKDAPAITIRNLLTHSAGFPEDNPWGDRQLAISDAAMLNMFKKGISFSNNPSTAYEYSNMGFAILGYIIKKVSGKSYQKYTQEHIFKPLGMSHTYWEYNEVPADKLAHGYRWLKEEWVEQPLLHDGAYGAMGGLITTIDDFAKYVAFHQSVWPASDGPEKGPIKRSSVREMQQPWQFSGLNANYRYPTGRKTVMTNAYGYGLSHALDGEGRRSVGHSGGLPGFGSNWRILQDYGLGVISFSNLTYAGTGYFNVQVLDTLVALAKLKPHPIPVTPILKQRVNELKALLPSWKNAESTGIFAENFFLDYFEESLSSEAKAIFEKAGVIKGLKEIKPENNLRGTFTLEGENANIEVSFTLTPENPALIQEYHIKLVGK</sequence>
<organism evidence="3 4">
    <name type="scientific">Arcicella rigui</name>
    <dbReference type="NCBI Taxonomy" id="797020"/>
    <lineage>
        <taxon>Bacteria</taxon>
        <taxon>Pseudomonadati</taxon>
        <taxon>Bacteroidota</taxon>
        <taxon>Cytophagia</taxon>
        <taxon>Cytophagales</taxon>
        <taxon>Flectobacillaceae</taxon>
        <taxon>Arcicella</taxon>
    </lineage>
</organism>
<reference evidence="3 4" key="1">
    <citation type="submission" date="2023-12" db="EMBL/GenBank/DDBJ databases">
        <title>Novel species of the genus Arcicella isolated from rivers.</title>
        <authorList>
            <person name="Lu H."/>
        </authorList>
    </citation>
    <scope>NUCLEOTIDE SEQUENCE [LARGE SCALE GENOMIC DNA]</scope>
    <source>
        <strain evidence="3 4">KCTC 23307</strain>
    </source>
</reference>
<dbReference type="PANTHER" id="PTHR46825:SF9">
    <property type="entry name" value="BETA-LACTAMASE-RELATED DOMAIN-CONTAINING PROTEIN"/>
    <property type="match status" value="1"/>
</dbReference>
<keyword evidence="3" id="KW-0378">Hydrolase</keyword>
<feature type="chain" id="PRO_5047298650" evidence="1">
    <location>
        <begin position="25"/>
        <end position="507"/>
    </location>
</feature>
<dbReference type="InterPro" id="IPR012338">
    <property type="entry name" value="Beta-lactam/transpept-like"/>
</dbReference>
<dbReference type="GO" id="GO:0016787">
    <property type="term" value="F:hydrolase activity"/>
    <property type="evidence" value="ECO:0007669"/>
    <property type="project" value="UniProtKB-KW"/>
</dbReference>
<keyword evidence="1" id="KW-0732">Signal</keyword>
<dbReference type="InterPro" id="IPR001466">
    <property type="entry name" value="Beta-lactam-related"/>
</dbReference>
<dbReference type="Gene3D" id="3.40.710.10">
    <property type="entry name" value="DD-peptidase/beta-lactamase superfamily"/>
    <property type="match status" value="1"/>
</dbReference>
<proteinExistence type="predicted"/>
<feature type="domain" description="Beta-lactamase-related" evidence="2">
    <location>
        <begin position="41"/>
        <end position="378"/>
    </location>
</feature>
<dbReference type="Proteomes" id="UP001302949">
    <property type="component" value="Unassembled WGS sequence"/>
</dbReference>
<evidence type="ECO:0000259" key="2">
    <source>
        <dbReference type="Pfam" id="PF00144"/>
    </source>
</evidence>
<feature type="signal peptide" evidence="1">
    <location>
        <begin position="1"/>
        <end position="24"/>
    </location>
</feature>